<protein>
    <submittedName>
        <fullName evidence="8">Entericidin A/B family lipoprotein</fullName>
    </submittedName>
</protein>
<name>A0AA41ZLS2_9GAMM</name>
<dbReference type="AlphaFoldDB" id="A0AA41ZLS2"/>
<reference evidence="8" key="1">
    <citation type="submission" date="2022-11" db="EMBL/GenBank/DDBJ databases">
        <title>Larsenimonas rhizosphaerae sp. nov., isolated from a tidal mudflat.</title>
        <authorList>
            <person name="Lee S.D."/>
            <person name="Kim I.S."/>
        </authorList>
    </citation>
    <scope>NUCLEOTIDE SEQUENCE</scope>
    <source>
        <strain evidence="8">GH2-1</strain>
    </source>
</reference>
<dbReference type="RefSeq" id="WP_250935554.1">
    <property type="nucleotide sequence ID" value="NZ_JAMLJK010000001.1"/>
</dbReference>
<accession>A0AA41ZLS2</accession>
<evidence type="ECO:0000256" key="7">
    <source>
        <dbReference type="SAM" id="SignalP"/>
    </source>
</evidence>
<keyword evidence="9" id="KW-1185">Reference proteome</keyword>
<evidence type="ECO:0000256" key="3">
    <source>
        <dbReference type="ARBA" id="ARBA00022729"/>
    </source>
</evidence>
<dbReference type="EMBL" id="JAPIVE010000002">
    <property type="protein sequence ID" value="MCX2524486.1"/>
    <property type="molecule type" value="Genomic_DNA"/>
</dbReference>
<comment type="similarity">
    <text evidence="1">Belongs to the EcnA/EcnB lipoprotein family.</text>
</comment>
<dbReference type="PROSITE" id="PS51257">
    <property type="entry name" value="PROKAR_LIPOPROTEIN"/>
    <property type="match status" value="1"/>
</dbReference>
<evidence type="ECO:0000256" key="5">
    <source>
        <dbReference type="ARBA" id="ARBA00023139"/>
    </source>
</evidence>
<evidence type="ECO:0000256" key="6">
    <source>
        <dbReference type="ARBA" id="ARBA00023288"/>
    </source>
</evidence>
<evidence type="ECO:0000313" key="8">
    <source>
        <dbReference type="EMBL" id="MCX2524486.1"/>
    </source>
</evidence>
<dbReference type="Proteomes" id="UP001165678">
    <property type="component" value="Unassembled WGS sequence"/>
</dbReference>
<dbReference type="InterPro" id="IPR012556">
    <property type="entry name" value="Entericidin"/>
</dbReference>
<organism evidence="8 9">
    <name type="scientific">Larsenimonas rhizosphaerae</name>
    <dbReference type="NCBI Taxonomy" id="2944682"/>
    <lineage>
        <taxon>Bacteria</taxon>
        <taxon>Pseudomonadati</taxon>
        <taxon>Pseudomonadota</taxon>
        <taxon>Gammaproteobacteria</taxon>
        <taxon>Oceanospirillales</taxon>
        <taxon>Halomonadaceae</taxon>
        <taxon>Larsenimonas</taxon>
    </lineage>
</organism>
<keyword evidence="5" id="KW-0564">Palmitate</keyword>
<keyword evidence="3 7" id="KW-0732">Signal</keyword>
<keyword evidence="2" id="KW-1003">Cell membrane</keyword>
<gene>
    <name evidence="8" type="ORF">OQ287_09545</name>
</gene>
<proteinExistence type="inferred from homology"/>
<evidence type="ECO:0000256" key="2">
    <source>
        <dbReference type="ARBA" id="ARBA00022475"/>
    </source>
</evidence>
<feature type="signal peptide" evidence="7">
    <location>
        <begin position="1"/>
        <end position="19"/>
    </location>
</feature>
<evidence type="ECO:0000256" key="4">
    <source>
        <dbReference type="ARBA" id="ARBA00023136"/>
    </source>
</evidence>
<evidence type="ECO:0000313" key="9">
    <source>
        <dbReference type="Proteomes" id="UP001165678"/>
    </source>
</evidence>
<comment type="caution">
    <text evidence="8">The sequence shown here is derived from an EMBL/GenBank/DDBJ whole genome shotgun (WGS) entry which is preliminary data.</text>
</comment>
<dbReference type="Pfam" id="PF08085">
    <property type="entry name" value="Entericidin"/>
    <property type="match status" value="1"/>
</dbReference>
<keyword evidence="6 8" id="KW-0449">Lipoprotein</keyword>
<feature type="chain" id="PRO_5041454190" evidence="7">
    <location>
        <begin position="20"/>
        <end position="43"/>
    </location>
</feature>
<dbReference type="GO" id="GO:0016020">
    <property type="term" value="C:membrane"/>
    <property type="evidence" value="ECO:0007669"/>
    <property type="project" value="InterPro"/>
</dbReference>
<sequence>MKKLLMLLVVSSLSTVALSGCNTMNGAGQDIEDGGEAIQNASE</sequence>
<evidence type="ECO:0000256" key="1">
    <source>
        <dbReference type="ARBA" id="ARBA00010296"/>
    </source>
</evidence>
<dbReference type="GO" id="GO:0009636">
    <property type="term" value="P:response to toxic substance"/>
    <property type="evidence" value="ECO:0007669"/>
    <property type="project" value="InterPro"/>
</dbReference>
<keyword evidence="4" id="KW-0472">Membrane</keyword>